<dbReference type="SMART" id="SM00320">
    <property type="entry name" value="WD40"/>
    <property type="match status" value="6"/>
</dbReference>
<dbReference type="InterPro" id="IPR001680">
    <property type="entry name" value="WD40_rpt"/>
</dbReference>
<dbReference type="GO" id="GO:0005634">
    <property type="term" value="C:nucleus"/>
    <property type="evidence" value="ECO:0007669"/>
    <property type="project" value="TreeGrafter"/>
</dbReference>
<dbReference type="PANTHER" id="PTHR16017:SF0">
    <property type="entry name" value="WD REPEAT-CONTAINING PROTEIN 70"/>
    <property type="match status" value="1"/>
</dbReference>
<dbReference type="SUPFAM" id="SSF50978">
    <property type="entry name" value="WD40 repeat-like"/>
    <property type="match status" value="1"/>
</dbReference>
<evidence type="ECO:0000256" key="2">
    <source>
        <dbReference type="ARBA" id="ARBA00022737"/>
    </source>
</evidence>
<feature type="region of interest" description="Disordered" evidence="4">
    <location>
        <begin position="585"/>
        <end position="621"/>
    </location>
</feature>
<dbReference type="PROSITE" id="PS50082">
    <property type="entry name" value="WD_REPEATS_2"/>
    <property type="match status" value="3"/>
</dbReference>
<dbReference type="InterPro" id="IPR015943">
    <property type="entry name" value="WD40/YVTN_repeat-like_dom_sf"/>
</dbReference>
<dbReference type="EMBL" id="LCTV02000006">
    <property type="protein sequence ID" value="PRQ74142.1"/>
    <property type="molecule type" value="Genomic_DNA"/>
</dbReference>
<feature type="region of interest" description="Disordered" evidence="4">
    <location>
        <begin position="505"/>
        <end position="553"/>
    </location>
</feature>
<dbReference type="InterPro" id="IPR051858">
    <property type="entry name" value="WD_repeat_GAD-1"/>
</dbReference>
<evidence type="ECO:0000313" key="6">
    <source>
        <dbReference type="Proteomes" id="UP000239560"/>
    </source>
</evidence>
<evidence type="ECO:0000256" key="3">
    <source>
        <dbReference type="PROSITE-ProRule" id="PRU00221"/>
    </source>
</evidence>
<feature type="region of interest" description="Disordered" evidence="4">
    <location>
        <begin position="320"/>
        <end position="342"/>
    </location>
</feature>
<name>A0A2T0A7Y7_RHOTO</name>
<feature type="region of interest" description="Disordered" evidence="4">
    <location>
        <begin position="1"/>
        <end position="81"/>
    </location>
</feature>
<feature type="repeat" description="WD" evidence="3">
    <location>
        <begin position="203"/>
        <end position="245"/>
    </location>
</feature>
<feature type="compositionally biased region" description="Acidic residues" evidence="4">
    <location>
        <begin position="612"/>
        <end position="621"/>
    </location>
</feature>
<gene>
    <name evidence="5" type="ORF">AAT19DRAFT_14495</name>
</gene>
<organism evidence="5 6">
    <name type="scientific">Rhodotorula toruloides</name>
    <name type="common">Yeast</name>
    <name type="synonym">Rhodosporidium toruloides</name>
    <dbReference type="NCBI Taxonomy" id="5286"/>
    <lineage>
        <taxon>Eukaryota</taxon>
        <taxon>Fungi</taxon>
        <taxon>Dikarya</taxon>
        <taxon>Basidiomycota</taxon>
        <taxon>Pucciniomycotina</taxon>
        <taxon>Microbotryomycetes</taxon>
        <taxon>Sporidiobolales</taxon>
        <taxon>Sporidiobolaceae</taxon>
        <taxon>Rhodotorula</taxon>
    </lineage>
</organism>
<feature type="repeat" description="WD" evidence="3">
    <location>
        <begin position="253"/>
        <end position="284"/>
    </location>
</feature>
<dbReference type="GO" id="GO:0035861">
    <property type="term" value="C:site of double-strand break"/>
    <property type="evidence" value="ECO:0007669"/>
    <property type="project" value="TreeGrafter"/>
</dbReference>
<keyword evidence="2" id="KW-0677">Repeat</keyword>
<reference evidence="5 6" key="1">
    <citation type="journal article" date="2018" name="Elife">
        <title>Functional genomics of lipid metabolism in the oleaginous yeast Rhodosporidium toruloides.</title>
        <authorList>
            <person name="Coradetti S.T."/>
            <person name="Pinel D."/>
            <person name="Geiselman G."/>
            <person name="Ito M."/>
            <person name="Mondo S."/>
            <person name="Reilly M.C."/>
            <person name="Cheng Y.F."/>
            <person name="Bauer S."/>
            <person name="Grigoriev I."/>
            <person name="Gladden J.M."/>
            <person name="Simmons B.A."/>
            <person name="Brem R."/>
            <person name="Arkin A.P."/>
            <person name="Skerker J.M."/>
        </authorList>
    </citation>
    <scope>NUCLEOTIDE SEQUENCE [LARGE SCALE GENOMIC DNA]</scope>
    <source>
        <strain evidence="5 6">NBRC 0880</strain>
    </source>
</reference>
<dbReference type="Proteomes" id="UP000239560">
    <property type="component" value="Unassembled WGS sequence"/>
</dbReference>
<protein>
    <submittedName>
        <fullName evidence="5">WD40-repeat-containing domain protein</fullName>
    </submittedName>
</protein>
<dbReference type="Pfam" id="PF00400">
    <property type="entry name" value="WD40"/>
    <property type="match status" value="4"/>
</dbReference>
<dbReference type="PROSITE" id="PS50294">
    <property type="entry name" value="WD_REPEATS_REGION"/>
    <property type="match status" value="3"/>
</dbReference>
<proteinExistence type="predicted"/>
<comment type="caution">
    <text evidence="5">The sequence shown here is derived from an EMBL/GenBank/DDBJ whole genome shotgun (WGS) entry which is preliminary data.</text>
</comment>
<dbReference type="AlphaFoldDB" id="A0A2T0A7Y7"/>
<evidence type="ECO:0000256" key="4">
    <source>
        <dbReference type="SAM" id="MobiDB-lite"/>
    </source>
</evidence>
<sequence>MDEPTGLPLAFGKKAPPKKADTSRIATTKRADAPVQPASKQIAAVESEVEDVAPVRESPAVEAAEGAGAGEASGAGGEGRDELPVTHEVVMKDHTKTVSALSVDPAGARVVSGSYDYDCKLWDFGGMNASFKPFRTFECRPGHQASLLRPFILDCVLDVQFSITGDSFLAATGSTQVKLYDRDGAEICEFNKGDMYIRDLRNTDGHVAAVTAVAWHPKNHSLFLTASSDSTLRIWDRENRRKSKSVIVVKSKERGGKTKVTACAWSPDGKTIAAACDDGAIHLWAASSNFTRPNSTCEGAHEKGTITSSIVFSPDGKHLATRGGDGTLKRPSEAHSNVSSSSTDASLRAVWNPKALKKPLAVATSLPSLNSETNAVFSPDSRYVLSGTAGAHAGVLAGGVEEERAKELEKEGGVGAGRVMVYATDGLQLVRAIDISPFSVVRVLWHPRINQILTGSADGSIHVLYSPATAVKGVTLAVTRAPKARAADDFASAADLDRPIIAPHSLPMFKEDGGMGTSAGGRGGKRKREKERHDPQKTLKPMPPVVGPGRGGRIGAAATQHVVQGLVRNSMRDQDPREALLKYASADPNDNTWTKAWAATQPKPVFDTRPDPEEEEDGKGQ</sequence>
<feature type="repeat" description="WD" evidence="3">
    <location>
        <begin position="91"/>
        <end position="123"/>
    </location>
</feature>
<accession>A0A2T0A7Y7</accession>
<dbReference type="OrthoDB" id="10264376at2759"/>
<dbReference type="InterPro" id="IPR036322">
    <property type="entry name" value="WD40_repeat_dom_sf"/>
</dbReference>
<evidence type="ECO:0000313" key="5">
    <source>
        <dbReference type="EMBL" id="PRQ74142.1"/>
    </source>
</evidence>
<feature type="compositionally biased region" description="Gly residues" evidence="4">
    <location>
        <begin position="67"/>
        <end position="77"/>
    </location>
</feature>
<dbReference type="PANTHER" id="PTHR16017">
    <property type="entry name" value="GASTRULATION DEFECTIVE PROTEIN 1-RELATED"/>
    <property type="match status" value="1"/>
</dbReference>
<keyword evidence="1 3" id="KW-0853">WD repeat</keyword>
<dbReference type="Gene3D" id="2.130.10.10">
    <property type="entry name" value="YVTN repeat-like/Quinoprotein amine dehydrogenase"/>
    <property type="match status" value="3"/>
</dbReference>
<evidence type="ECO:0000256" key="1">
    <source>
        <dbReference type="ARBA" id="ARBA00022574"/>
    </source>
</evidence>